<dbReference type="Pfam" id="PF20684">
    <property type="entry name" value="Fung_rhodopsin"/>
    <property type="match status" value="1"/>
</dbReference>
<organism evidence="8 9">
    <name type="scientific">Aspergillus avenaceus</name>
    <dbReference type="NCBI Taxonomy" id="36643"/>
    <lineage>
        <taxon>Eukaryota</taxon>
        <taxon>Fungi</taxon>
        <taxon>Dikarya</taxon>
        <taxon>Ascomycota</taxon>
        <taxon>Pezizomycotina</taxon>
        <taxon>Eurotiomycetes</taxon>
        <taxon>Eurotiomycetidae</taxon>
        <taxon>Eurotiales</taxon>
        <taxon>Aspergillaceae</taxon>
        <taxon>Aspergillus</taxon>
        <taxon>Aspergillus subgen. Circumdati</taxon>
    </lineage>
</organism>
<accession>A0A5N6TS24</accession>
<keyword evidence="2 6" id="KW-0812">Transmembrane</keyword>
<reference evidence="8 9" key="1">
    <citation type="submission" date="2019-04" db="EMBL/GenBank/DDBJ databases">
        <title>Friends and foes A comparative genomics study of 23 Aspergillus species from section Flavi.</title>
        <authorList>
            <consortium name="DOE Joint Genome Institute"/>
            <person name="Kjaerbolling I."/>
            <person name="Vesth T."/>
            <person name="Frisvad J.C."/>
            <person name="Nybo J.L."/>
            <person name="Theobald S."/>
            <person name="Kildgaard S."/>
            <person name="Isbrandt T."/>
            <person name="Kuo A."/>
            <person name="Sato A."/>
            <person name="Lyhne E.K."/>
            <person name="Kogle M.E."/>
            <person name="Wiebenga A."/>
            <person name="Kun R.S."/>
            <person name="Lubbers R.J."/>
            <person name="Makela M.R."/>
            <person name="Barry K."/>
            <person name="Chovatia M."/>
            <person name="Clum A."/>
            <person name="Daum C."/>
            <person name="Haridas S."/>
            <person name="He G."/>
            <person name="LaButti K."/>
            <person name="Lipzen A."/>
            <person name="Mondo S."/>
            <person name="Riley R."/>
            <person name="Salamov A."/>
            <person name="Simmons B.A."/>
            <person name="Magnuson J.K."/>
            <person name="Henrissat B."/>
            <person name="Mortensen U.H."/>
            <person name="Larsen T.O."/>
            <person name="Devries R.P."/>
            <person name="Grigoriev I.V."/>
            <person name="Machida M."/>
            <person name="Baker S.E."/>
            <person name="Andersen M.R."/>
        </authorList>
    </citation>
    <scope>NUCLEOTIDE SEQUENCE [LARGE SCALE GENOMIC DNA]</scope>
    <source>
        <strain evidence="8 9">IBT 18842</strain>
    </source>
</reference>
<feature type="domain" description="Rhodopsin" evidence="7">
    <location>
        <begin position="27"/>
        <end position="259"/>
    </location>
</feature>
<gene>
    <name evidence="8" type="ORF">BDV25DRAFT_141139</name>
</gene>
<feature type="transmembrane region" description="Helical" evidence="6">
    <location>
        <begin position="6"/>
        <end position="29"/>
    </location>
</feature>
<name>A0A5N6TS24_ASPAV</name>
<comment type="subcellular location">
    <subcellularLocation>
        <location evidence="1">Membrane</location>
        <topology evidence="1">Multi-pass membrane protein</topology>
    </subcellularLocation>
</comment>
<dbReference type="OrthoDB" id="5417844at2759"/>
<feature type="transmembrane region" description="Helical" evidence="6">
    <location>
        <begin position="199"/>
        <end position="221"/>
    </location>
</feature>
<keyword evidence="9" id="KW-1185">Reference proteome</keyword>
<keyword evidence="3 6" id="KW-1133">Transmembrane helix</keyword>
<feature type="transmembrane region" description="Helical" evidence="6">
    <location>
        <begin position="162"/>
        <end position="187"/>
    </location>
</feature>
<protein>
    <recommendedName>
        <fullName evidence="7">Rhodopsin domain-containing protein</fullName>
    </recommendedName>
</protein>
<feature type="transmembrane region" description="Helical" evidence="6">
    <location>
        <begin position="41"/>
        <end position="66"/>
    </location>
</feature>
<evidence type="ECO:0000313" key="9">
    <source>
        <dbReference type="Proteomes" id="UP000325780"/>
    </source>
</evidence>
<dbReference type="PANTHER" id="PTHR33048:SF163">
    <property type="entry name" value="INTEGRAL MEMBRANE PROTEIN (AFU_ORTHOLOGUE AFUA_8G05510)"/>
    <property type="match status" value="1"/>
</dbReference>
<dbReference type="EMBL" id="ML742135">
    <property type="protein sequence ID" value="KAE8149087.1"/>
    <property type="molecule type" value="Genomic_DNA"/>
</dbReference>
<dbReference type="PANTHER" id="PTHR33048">
    <property type="entry name" value="PTH11-LIKE INTEGRAL MEMBRANE PROTEIN (AFU_ORTHOLOGUE AFUA_5G11245)"/>
    <property type="match status" value="1"/>
</dbReference>
<dbReference type="GO" id="GO:0016020">
    <property type="term" value="C:membrane"/>
    <property type="evidence" value="ECO:0007669"/>
    <property type="project" value="UniProtKB-SubCell"/>
</dbReference>
<sequence>MLPGDAIKSVIILPILTVLATFFLGWRLVQRRKKHTLAIDDWLLTFALFMLYIEDVGAFLLAVKGGEGKPIATLSEDEMLWLLKMFFWPELGYTILIFTIKCSILLSLKRIFWRLRWFRYALCGIAFLTTAWFIGVFFAVLFQCTPVDKAWLPTKPGHCIDLLAFLWGNSISNNLLDWMILFLPVLPVLRLQMNVSQKVILLGSFAMGSVACIASLVRAIMTATIDVNDLSKSVFMASIWTYIEPSMGIISACLPFLSSSIAPKLRVLLGCFGISVQSKRTSTGTNQKGYVMHDFLVQSEGAPVRRDHSYELDGVKSHAAGSARSFV</sequence>
<feature type="transmembrane region" description="Helical" evidence="6">
    <location>
        <begin position="233"/>
        <end position="257"/>
    </location>
</feature>
<dbReference type="InterPro" id="IPR049326">
    <property type="entry name" value="Rhodopsin_dom_fungi"/>
</dbReference>
<evidence type="ECO:0000259" key="7">
    <source>
        <dbReference type="Pfam" id="PF20684"/>
    </source>
</evidence>
<keyword evidence="4 6" id="KW-0472">Membrane</keyword>
<dbReference type="AlphaFoldDB" id="A0A5N6TS24"/>
<evidence type="ECO:0000313" key="8">
    <source>
        <dbReference type="EMBL" id="KAE8149087.1"/>
    </source>
</evidence>
<evidence type="ECO:0000256" key="5">
    <source>
        <dbReference type="ARBA" id="ARBA00038359"/>
    </source>
</evidence>
<feature type="transmembrane region" description="Helical" evidence="6">
    <location>
        <begin position="86"/>
        <end position="108"/>
    </location>
</feature>
<comment type="similarity">
    <text evidence="5">Belongs to the SAT4 family.</text>
</comment>
<evidence type="ECO:0000256" key="2">
    <source>
        <dbReference type="ARBA" id="ARBA00022692"/>
    </source>
</evidence>
<evidence type="ECO:0000256" key="1">
    <source>
        <dbReference type="ARBA" id="ARBA00004141"/>
    </source>
</evidence>
<proteinExistence type="inferred from homology"/>
<evidence type="ECO:0000256" key="6">
    <source>
        <dbReference type="SAM" id="Phobius"/>
    </source>
</evidence>
<feature type="transmembrane region" description="Helical" evidence="6">
    <location>
        <begin position="120"/>
        <end position="142"/>
    </location>
</feature>
<evidence type="ECO:0000256" key="4">
    <source>
        <dbReference type="ARBA" id="ARBA00023136"/>
    </source>
</evidence>
<dbReference type="InterPro" id="IPR052337">
    <property type="entry name" value="SAT4-like"/>
</dbReference>
<dbReference type="Proteomes" id="UP000325780">
    <property type="component" value="Unassembled WGS sequence"/>
</dbReference>
<evidence type="ECO:0000256" key="3">
    <source>
        <dbReference type="ARBA" id="ARBA00022989"/>
    </source>
</evidence>